<evidence type="ECO:0000313" key="3">
    <source>
        <dbReference type="Proteomes" id="UP000322634"/>
    </source>
</evidence>
<evidence type="ECO:0000313" key="2">
    <source>
        <dbReference type="EMBL" id="TYC15834.1"/>
    </source>
</evidence>
<organism evidence="2 3">
    <name type="scientific">Actinomadura syzygii</name>
    <dbReference type="NCBI Taxonomy" id="1427538"/>
    <lineage>
        <taxon>Bacteria</taxon>
        <taxon>Bacillati</taxon>
        <taxon>Actinomycetota</taxon>
        <taxon>Actinomycetes</taxon>
        <taxon>Streptosporangiales</taxon>
        <taxon>Thermomonosporaceae</taxon>
        <taxon>Actinomadura</taxon>
    </lineage>
</organism>
<accession>A0A5D0UCR6</accession>
<dbReference type="AlphaFoldDB" id="A0A5D0UCR6"/>
<dbReference type="EMBL" id="VSFF01000004">
    <property type="protein sequence ID" value="TYC15834.1"/>
    <property type="molecule type" value="Genomic_DNA"/>
</dbReference>
<gene>
    <name evidence="2" type="ORF">FXF65_10860</name>
</gene>
<name>A0A5D0UCR6_9ACTN</name>
<dbReference type="RefSeq" id="WP_148349630.1">
    <property type="nucleotide sequence ID" value="NZ_JBHSBF010000009.1"/>
</dbReference>
<proteinExistence type="predicted"/>
<feature type="region of interest" description="Disordered" evidence="1">
    <location>
        <begin position="70"/>
        <end position="125"/>
    </location>
</feature>
<evidence type="ECO:0000256" key="1">
    <source>
        <dbReference type="SAM" id="MobiDB-lite"/>
    </source>
</evidence>
<keyword evidence="3" id="KW-1185">Reference proteome</keyword>
<sequence length="125" mass="13348">MTPTPALTRTERLLLAAAALRGTFTGAAHAITNWLLDHRQTRDWRCDAALERFTPGIEQELLEALRHGTSLPDAATPPSNTALTPATRSTAAAARNAARHMPSTGDLAVATPRRGTPIEITEAES</sequence>
<protein>
    <submittedName>
        <fullName evidence="2">Uncharacterized protein</fullName>
    </submittedName>
</protein>
<feature type="compositionally biased region" description="Low complexity" evidence="1">
    <location>
        <begin position="81"/>
        <end position="96"/>
    </location>
</feature>
<comment type="caution">
    <text evidence="2">The sequence shown here is derived from an EMBL/GenBank/DDBJ whole genome shotgun (WGS) entry which is preliminary data.</text>
</comment>
<dbReference type="Proteomes" id="UP000322634">
    <property type="component" value="Unassembled WGS sequence"/>
</dbReference>
<reference evidence="2 3" key="1">
    <citation type="submission" date="2019-08" db="EMBL/GenBank/DDBJ databases">
        <title>Actinomadura sp. nov. CYP1-5 isolated from mountain soil.</title>
        <authorList>
            <person name="Songsumanus A."/>
            <person name="Kuncharoen N."/>
            <person name="Kudo T."/>
            <person name="Yuki M."/>
            <person name="Igarashi Y."/>
            <person name="Tanasupawat S."/>
        </authorList>
    </citation>
    <scope>NUCLEOTIDE SEQUENCE [LARGE SCALE GENOMIC DNA]</scope>
    <source>
        <strain evidence="2 3">GKU157</strain>
    </source>
</reference>